<accession>A0ACB9GKQ2</accession>
<reference evidence="2" key="1">
    <citation type="journal article" date="2022" name="Mol. Ecol. Resour.">
        <title>The genomes of chicory, endive, great burdock and yacon provide insights into Asteraceae palaeo-polyploidization history and plant inulin production.</title>
        <authorList>
            <person name="Fan W."/>
            <person name="Wang S."/>
            <person name="Wang H."/>
            <person name="Wang A."/>
            <person name="Jiang F."/>
            <person name="Liu H."/>
            <person name="Zhao H."/>
            <person name="Xu D."/>
            <person name="Zhang Y."/>
        </authorList>
    </citation>
    <scope>NUCLEOTIDE SEQUENCE [LARGE SCALE GENOMIC DNA]</scope>
    <source>
        <strain evidence="2">cv. Yunnan</strain>
    </source>
</reference>
<reference evidence="1 2" key="2">
    <citation type="journal article" date="2022" name="Mol. Ecol. Resour.">
        <title>The genomes of chicory, endive, great burdock and yacon provide insights into Asteraceae paleo-polyploidization history and plant inulin production.</title>
        <authorList>
            <person name="Fan W."/>
            <person name="Wang S."/>
            <person name="Wang H."/>
            <person name="Wang A."/>
            <person name="Jiang F."/>
            <person name="Liu H."/>
            <person name="Zhao H."/>
            <person name="Xu D."/>
            <person name="Zhang Y."/>
        </authorList>
    </citation>
    <scope>NUCLEOTIDE SEQUENCE [LARGE SCALE GENOMIC DNA]</scope>
    <source>
        <strain evidence="2">cv. Yunnan</strain>
        <tissue evidence="1">Leaves</tissue>
    </source>
</reference>
<comment type="caution">
    <text evidence="1">The sequence shown here is derived from an EMBL/GenBank/DDBJ whole genome shotgun (WGS) entry which is preliminary data.</text>
</comment>
<name>A0ACB9GKQ2_9ASTR</name>
<proteinExistence type="predicted"/>
<evidence type="ECO:0000313" key="1">
    <source>
        <dbReference type="EMBL" id="KAI3784079.1"/>
    </source>
</evidence>
<evidence type="ECO:0000313" key="2">
    <source>
        <dbReference type="Proteomes" id="UP001056120"/>
    </source>
</evidence>
<keyword evidence="2" id="KW-1185">Reference proteome</keyword>
<protein>
    <submittedName>
        <fullName evidence="1">Uncharacterized protein</fullName>
    </submittedName>
</protein>
<dbReference type="Proteomes" id="UP001056120">
    <property type="component" value="Linkage Group LG14"/>
</dbReference>
<dbReference type="EMBL" id="CM042031">
    <property type="protein sequence ID" value="KAI3784079.1"/>
    <property type="molecule type" value="Genomic_DNA"/>
</dbReference>
<sequence>MEIQFVYSVLQGLTMDNAGHHSTSDDSTMYRPVDESEMKVNGVVESRDMIKIMLRGGKKGVNDSVQGSMGMKKNAKVDEIKSVLRKVVNWLPTLDKEEEEEEVVDDQDENDSVEDEEDAYIVGDGDEFSDNFKEDKKGQLEEVEIAVSGGQYQEVRSKSSRRVRRSMSHSPVQSGRKTFGKD</sequence>
<organism evidence="1 2">
    <name type="scientific">Smallanthus sonchifolius</name>
    <dbReference type="NCBI Taxonomy" id="185202"/>
    <lineage>
        <taxon>Eukaryota</taxon>
        <taxon>Viridiplantae</taxon>
        <taxon>Streptophyta</taxon>
        <taxon>Embryophyta</taxon>
        <taxon>Tracheophyta</taxon>
        <taxon>Spermatophyta</taxon>
        <taxon>Magnoliopsida</taxon>
        <taxon>eudicotyledons</taxon>
        <taxon>Gunneridae</taxon>
        <taxon>Pentapetalae</taxon>
        <taxon>asterids</taxon>
        <taxon>campanulids</taxon>
        <taxon>Asterales</taxon>
        <taxon>Asteraceae</taxon>
        <taxon>Asteroideae</taxon>
        <taxon>Heliantheae alliance</taxon>
        <taxon>Millerieae</taxon>
        <taxon>Smallanthus</taxon>
    </lineage>
</organism>
<gene>
    <name evidence="1" type="ORF">L1987_43171</name>
</gene>